<dbReference type="Proteomes" id="UP000555649">
    <property type="component" value="Unassembled WGS sequence"/>
</dbReference>
<keyword evidence="6" id="KW-0695">RNA-directed DNA polymerase</keyword>
<evidence type="ECO:0000256" key="2">
    <source>
        <dbReference type="ARBA" id="ARBA00022695"/>
    </source>
</evidence>
<evidence type="ECO:0000313" key="9">
    <source>
        <dbReference type="Proteomes" id="UP000555649"/>
    </source>
</evidence>
<dbReference type="EMBL" id="VXAJ01001550">
    <property type="protein sequence ID" value="NXK15590.1"/>
    <property type="molecule type" value="Genomic_DNA"/>
</dbReference>
<keyword evidence="1" id="KW-0808">Transferase</keyword>
<feature type="domain" description="Reverse transcriptase thumb" evidence="7">
    <location>
        <begin position="10"/>
        <end position="56"/>
    </location>
</feature>
<evidence type="ECO:0000256" key="3">
    <source>
        <dbReference type="ARBA" id="ARBA00022722"/>
    </source>
</evidence>
<evidence type="ECO:0000256" key="4">
    <source>
        <dbReference type="ARBA" id="ARBA00022759"/>
    </source>
</evidence>
<evidence type="ECO:0000256" key="1">
    <source>
        <dbReference type="ARBA" id="ARBA00022679"/>
    </source>
</evidence>
<dbReference type="GO" id="GO:0016787">
    <property type="term" value="F:hydrolase activity"/>
    <property type="evidence" value="ECO:0007669"/>
    <property type="project" value="UniProtKB-KW"/>
</dbReference>
<name>A0A7L0H912_HERCA</name>
<dbReference type="GO" id="GO:0035613">
    <property type="term" value="F:RNA stem-loop binding"/>
    <property type="evidence" value="ECO:0007669"/>
    <property type="project" value="TreeGrafter"/>
</dbReference>
<dbReference type="PANTHER" id="PTHR41694">
    <property type="entry name" value="ENDOGENOUS RETROVIRUS GROUP K MEMBER POL PROTEIN"/>
    <property type="match status" value="1"/>
</dbReference>
<proteinExistence type="predicted"/>
<dbReference type="GO" id="GO:0004519">
    <property type="term" value="F:endonuclease activity"/>
    <property type="evidence" value="ECO:0007669"/>
    <property type="project" value="UniProtKB-KW"/>
</dbReference>
<dbReference type="SUPFAM" id="SSF56672">
    <property type="entry name" value="DNA/RNA polymerases"/>
    <property type="match status" value="1"/>
</dbReference>
<sequence length="59" mass="6573">MDQTTVPQTTEVKADIHTLNDVQKLAGSINWLRPYLGLTNDPLKPLFQLLEGDNDLLAP</sequence>
<keyword evidence="5" id="KW-0378">Hydrolase</keyword>
<evidence type="ECO:0000313" key="8">
    <source>
        <dbReference type="EMBL" id="NXK15590.1"/>
    </source>
</evidence>
<evidence type="ECO:0000256" key="5">
    <source>
        <dbReference type="ARBA" id="ARBA00022801"/>
    </source>
</evidence>
<reference evidence="8 9" key="1">
    <citation type="submission" date="2019-09" db="EMBL/GenBank/DDBJ databases">
        <title>Bird 10,000 Genomes (B10K) Project - Family phase.</title>
        <authorList>
            <person name="Zhang G."/>
        </authorList>
    </citation>
    <scope>NUCLEOTIDE SEQUENCE [LARGE SCALE GENOMIC DNA]</scope>
    <source>
        <strain evidence="8">B10K-DU-005-78</strain>
        <tissue evidence="8">Mixed tissue sample</tissue>
    </source>
</reference>
<gene>
    <name evidence="8" type="primary">Ervk18_3</name>
    <name evidence="8" type="ORF">HERCAC_R15333</name>
</gene>
<keyword evidence="3" id="KW-0540">Nuclease</keyword>
<protein>
    <submittedName>
        <fullName evidence="8">POK18 protein</fullName>
    </submittedName>
</protein>
<dbReference type="InterPro" id="IPR010661">
    <property type="entry name" value="RVT_thumb"/>
</dbReference>
<comment type="caution">
    <text evidence="8">The sequence shown here is derived from an EMBL/GenBank/DDBJ whole genome shotgun (WGS) entry which is preliminary data.</text>
</comment>
<dbReference type="Pfam" id="PF06817">
    <property type="entry name" value="RVT_thumb"/>
    <property type="match status" value="1"/>
</dbReference>
<dbReference type="Gene3D" id="3.30.70.270">
    <property type="match status" value="1"/>
</dbReference>
<dbReference type="AlphaFoldDB" id="A0A7L0H912"/>
<evidence type="ECO:0000259" key="7">
    <source>
        <dbReference type="Pfam" id="PF06817"/>
    </source>
</evidence>
<dbReference type="PANTHER" id="PTHR41694:SF3">
    <property type="entry name" value="RNA-DIRECTED DNA POLYMERASE-RELATED"/>
    <property type="match status" value="1"/>
</dbReference>
<keyword evidence="4" id="KW-0255">Endonuclease</keyword>
<feature type="non-terminal residue" evidence="8">
    <location>
        <position position="1"/>
    </location>
</feature>
<dbReference type="InterPro" id="IPR043128">
    <property type="entry name" value="Rev_trsase/Diguanyl_cyclase"/>
</dbReference>
<feature type="non-terminal residue" evidence="8">
    <location>
        <position position="59"/>
    </location>
</feature>
<evidence type="ECO:0000256" key="6">
    <source>
        <dbReference type="ARBA" id="ARBA00022918"/>
    </source>
</evidence>
<accession>A0A7L0H912</accession>
<organism evidence="8 9">
    <name type="scientific">Herpetotheres cachinnans</name>
    <name type="common">Laughing falcon</name>
    <name type="synonym">Falco cachinnans</name>
    <dbReference type="NCBI Taxonomy" id="56343"/>
    <lineage>
        <taxon>Eukaryota</taxon>
        <taxon>Metazoa</taxon>
        <taxon>Chordata</taxon>
        <taxon>Craniata</taxon>
        <taxon>Vertebrata</taxon>
        <taxon>Euteleostomi</taxon>
        <taxon>Archelosauria</taxon>
        <taxon>Archosauria</taxon>
        <taxon>Dinosauria</taxon>
        <taxon>Saurischia</taxon>
        <taxon>Theropoda</taxon>
        <taxon>Coelurosauria</taxon>
        <taxon>Aves</taxon>
        <taxon>Neognathae</taxon>
        <taxon>Neoaves</taxon>
        <taxon>Telluraves</taxon>
        <taxon>Australaves</taxon>
        <taxon>Falconiformes</taxon>
        <taxon>Falconidae</taxon>
        <taxon>Herpetotheres</taxon>
    </lineage>
</organism>
<keyword evidence="9" id="KW-1185">Reference proteome</keyword>
<keyword evidence="2" id="KW-0548">Nucleotidyltransferase</keyword>
<dbReference type="GO" id="GO:0003964">
    <property type="term" value="F:RNA-directed DNA polymerase activity"/>
    <property type="evidence" value="ECO:0007669"/>
    <property type="project" value="UniProtKB-KW"/>
</dbReference>
<dbReference type="InterPro" id="IPR043502">
    <property type="entry name" value="DNA/RNA_pol_sf"/>
</dbReference>